<dbReference type="AlphaFoldDB" id="A0A5C6RID3"/>
<proteinExistence type="inferred from homology"/>
<feature type="coiled-coil region" evidence="10">
    <location>
        <begin position="328"/>
        <end position="362"/>
    </location>
</feature>
<dbReference type="GO" id="GO:0006281">
    <property type="term" value="P:DNA repair"/>
    <property type="evidence" value="ECO:0007669"/>
    <property type="project" value="UniProtKB-KW"/>
</dbReference>
<name>A0A5C6RID3_9BACT</name>
<evidence type="ECO:0000256" key="3">
    <source>
        <dbReference type="ARBA" id="ARBA00021315"/>
    </source>
</evidence>
<dbReference type="PANTHER" id="PTHR11059">
    <property type="entry name" value="DNA REPAIR PROTEIN RECN"/>
    <property type="match status" value="1"/>
</dbReference>
<evidence type="ECO:0000256" key="8">
    <source>
        <dbReference type="ARBA" id="ARBA00033408"/>
    </source>
</evidence>
<dbReference type="OrthoDB" id="9806954at2"/>
<gene>
    <name evidence="12" type="primary">recN</name>
    <name evidence="12" type="ORF">FRY97_15395</name>
</gene>
<protein>
    <recommendedName>
        <fullName evidence="3 9">DNA repair protein RecN</fullName>
    </recommendedName>
    <alternativeName>
        <fullName evidence="8 9">Recombination protein N</fullName>
    </alternativeName>
</protein>
<dbReference type="GO" id="GO:0006310">
    <property type="term" value="P:DNA recombination"/>
    <property type="evidence" value="ECO:0007669"/>
    <property type="project" value="InterPro"/>
</dbReference>
<dbReference type="InterPro" id="IPR004604">
    <property type="entry name" value="DNA_recomb/repair_RecN"/>
</dbReference>
<dbReference type="Proteomes" id="UP000321580">
    <property type="component" value="Unassembled WGS sequence"/>
</dbReference>
<evidence type="ECO:0000256" key="2">
    <source>
        <dbReference type="ARBA" id="ARBA00009441"/>
    </source>
</evidence>
<dbReference type="EMBL" id="VOOR01000035">
    <property type="protein sequence ID" value="TXB62166.1"/>
    <property type="molecule type" value="Genomic_DNA"/>
</dbReference>
<keyword evidence="10" id="KW-0175">Coiled coil</keyword>
<comment type="function">
    <text evidence="1 9">May be involved in recombinational repair of damaged DNA.</text>
</comment>
<dbReference type="InterPro" id="IPR003395">
    <property type="entry name" value="RecF/RecN/SMC_N"/>
</dbReference>
<keyword evidence="5 9" id="KW-0227">DNA damage</keyword>
<evidence type="ECO:0000256" key="10">
    <source>
        <dbReference type="SAM" id="Coils"/>
    </source>
</evidence>
<dbReference type="NCBIfam" id="TIGR00634">
    <property type="entry name" value="recN"/>
    <property type="match status" value="1"/>
</dbReference>
<evidence type="ECO:0000256" key="9">
    <source>
        <dbReference type="PIRNR" id="PIRNR003128"/>
    </source>
</evidence>
<accession>A0A5C6RID3</accession>
<keyword evidence="13" id="KW-1185">Reference proteome</keyword>
<evidence type="ECO:0000313" key="12">
    <source>
        <dbReference type="EMBL" id="TXB62166.1"/>
    </source>
</evidence>
<evidence type="ECO:0000256" key="4">
    <source>
        <dbReference type="ARBA" id="ARBA00022741"/>
    </source>
</evidence>
<dbReference type="Pfam" id="PF02463">
    <property type="entry name" value="SMC_N"/>
    <property type="match status" value="1"/>
</dbReference>
<evidence type="ECO:0000256" key="5">
    <source>
        <dbReference type="ARBA" id="ARBA00022763"/>
    </source>
</evidence>
<dbReference type="GO" id="GO:0009432">
    <property type="term" value="P:SOS response"/>
    <property type="evidence" value="ECO:0007669"/>
    <property type="project" value="TreeGrafter"/>
</dbReference>
<keyword evidence="4" id="KW-0547">Nucleotide-binding</keyword>
<comment type="similarity">
    <text evidence="2 9">Belongs to the RecN family.</text>
</comment>
<evidence type="ECO:0000256" key="6">
    <source>
        <dbReference type="ARBA" id="ARBA00022840"/>
    </source>
</evidence>
<dbReference type="InterPro" id="IPR027417">
    <property type="entry name" value="P-loop_NTPase"/>
</dbReference>
<dbReference type="PANTHER" id="PTHR11059:SF0">
    <property type="entry name" value="DNA REPAIR PROTEIN RECN"/>
    <property type="match status" value="1"/>
</dbReference>
<sequence length="552" mass="62021">MIESLQIRNYAIIEELTIDFSKGLTIITGETGAGKSILLGALGLIMGRRADIKSLYNLEDKCTIEAHFHIGKYALQPFFEAHDLDYDDHLVIRREITPSGKSRAFINDTPATLPVLQDLSSALIDLHQQFDNLDIHKVSFQLRLLDALAENRPLLGRYQALFSAYQQNLRKLGQLNERQANASKELDFIRFQLDELQAAALEEQEQDTLEDELNRLTNAEDIKRTMAGAFQQLSESEVSVVGQVEELSTALKQVKSFDRRLEPLYHRFNGLVEELRDMAQEFEAIAEDTEHDPERAQEVQERLDLIYRLQNKHQAADIKALLDIQHSLQQQLDGIGDLSQEIEQLERQTAQQVQQLEGMAEELSTRRHHVVAGFENQVEQMLAQLSMGNAKLKVDISRLEKLNSTGFDEVNFLFAANKGGRLQLIKDVASGGELSRLTLVVKSLVASAIPLPTLIFDEIDTGISGDVALKMGSILRELSNEHQVVSITHSPQIASRANAHYFVYKKDKADRTVTEVRALDTEGRIYAIATMLSQDPPSESAISNAKELLQKA</sequence>
<organism evidence="12 13">
    <name type="scientific">Phaeodactylibacter luteus</name>
    <dbReference type="NCBI Taxonomy" id="1564516"/>
    <lineage>
        <taxon>Bacteria</taxon>
        <taxon>Pseudomonadati</taxon>
        <taxon>Bacteroidota</taxon>
        <taxon>Saprospiria</taxon>
        <taxon>Saprospirales</taxon>
        <taxon>Haliscomenobacteraceae</taxon>
        <taxon>Phaeodactylibacter</taxon>
    </lineage>
</organism>
<dbReference type="CDD" id="cd03241">
    <property type="entry name" value="ABC_RecN"/>
    <property type="match status" value="2"/>
</dbReference>
<evidence type="ECO:0000259" key="11">
    <source>
        <dbReference type="Pfam" id="PF02463"/>
    </source>
</evidence>
<dbReference type="GO" id="GO:0005524">
    <property type="term" value="F:ATP binding"/>
    <property type="evidence" value="ECO:0007669"/>
    <property type="project" value="UniProtKB-KW"/>
</dbReference>
<reference evidence="12 13" key="1">
    <citation type="submission" date="2019-08" db="EMBL/GenBank/DDBJ databases">
        <title>Genome of Phaeodactylibacter luteus.</title>
        <authorList>
            <person name="Bowman J.P."/>
        </authorList>
    </citation>
    <scope>NUCLEOTIDE SEQUENCE [LARGE SCALE GENOMIC DNA]</scope>
    <source>
        <strain evidence="12 13">KCTC 42180</strain>
    </source>
</reference>
<feature type="domain" description="RecF/RecN/SMC N-terminal" evidence="11">
    <location>
        <begin position="2"/>
        <end position="508"/>
    </location>
</feature>
<comment type="caution">
    <text evidence="12">The sequence shown here is derived from an EMBL/GenBank/DDBJ whole genome shotgun (WGS) entry which is preliminary data.</text>
</comment>
<evidence type="ECO:0000313" key="13">
    <source>
        <dbReference type="Proteomes" id="UP000321580"/>
    </source>
</evidence>
<dbReference type="Gene3D" id="3.40.50.300">
    <property type="entry name" value="P-loop containing nucleotide triphosphate hydrolases"/>
    <property type="match status" value="2"/>
</dbReference>
<dbReference type="GO" id="GO:0043590">
    <property type="term" value="C:bacterial nucleoid"/>
    <property type="evidence" value="ECO:0007669"/>
    <property type="project" value="TreeGrafter"/>
</dbReference>
<keyword evidence="6" id="KW-0067">ATP-binding</keyword>
<dbReference type="SUPFAM" id="SSF52540">
    <property type="entry name" value="P-loop containing nucleoside triphosphate hydrolases"/>
    <property type="match status" value="1"/>
</dbReference>
<dbReference type="RefSeq" id="WP_147168451.1">
    <property type="nucleotide sequence ID" value="NZ_VOOR01000035.1"/>
</dbReference>
<dbReference type="PIRSF" id="PIRSF003128">
    <property type="entry name" value="RecN"/>
    <property type="match status" value="1"/>
</dbReference>
<keyword evidence="7 9" id="KW-0234">DNA repair</keyword>
<evidence type="ECO:0000256" key="1">
    <source>
        <dbReference type="ARBA" id="ARBA00003618"/>
    </source>
</evidence>
<evidence type="ECO:0000256" key="7">
    <source>
        <dbReference type="ARBA" id="ARBA00023204"/>
    </source>
</evidence>